<protein>
    <submittedName>
        <fullName evidence="2">Uncharacterized protein</fullName>
    </submittedName>
</protein>
<proteinExistence type="predicted"/>
<dbReference type="Proteomes" id="UP001314170">
    <property type="component" value="Unassembled WGS sequence"/>
</dbReference>
<comment type="caution">
    <text evidence="2">The sequence shown here is derived from an EMBL/GenBank/DDBJ whole genome shotgun (WGS) entry which is preliminary data.</text>
</comment>
<feature type="region of interest" description="Disordered" evidence="1">
    <location>
        <begin position="41"/>
        <end position="64"/>
    </location>
</feature>
<feature type="compositionally biased region" description="Polar residues" evidence="1">
    <location>
        <begin position="41"/>
        <end position="58"/>
    </location>
</feature>
<organism evidence="2 3">
    <name type="scientific">Dovyalis caffra</name>
    <dbReference type="NCBI Taxonomy" id="77055"/>
    <lineage>
        <taxon>Eukaryota</taxon>
        <taxon>Viridiplantae</taxon>
        <taxon>Streptophyta</taxon>
        <taxon>Embryophyta</taxon>
        <taxon>Tracheophyta</taxon>
        <taxon>Spermatophyta</taxon>
        <taxon>Magnoliopsida</taxon>
        <taxon>eudicotyledons</taxon>
        <taxon>Gunneridae</taxon>
        <taxon>Pentapetalae</taxon>
        <taxon>rosids</taxon>
        <taxon>fabids</taxon>
        <taxon>Malpighiales</taxon>
        <taxon>Salicaceae</taxon>
        <taxon>Flacourtieae</taxon>
        <taxon>Dovyalis</taxon>
    </lineage>
</organism>
<dbReference type="AlphaFoldDB" id="A0AAV1SQG1"/>
<name>A0AAV1SQG1_9ROSI</name>
<evidence type="ECO:0000313" key="3">
    <source>
        <dbReference type="Proteomes" id="UP001314170"/>
    </source>
</evidence>
<evidence type="ECO:0000256" key="1">
    <source>
        <dbReference type="SAM" id="MobiDB-lite"/>
    </source>
</evidence>
<reference evidence="2 3" key="1">
    <citation type="submission" date="2024-01" db="EMBL/GenBank/DDBJ databases">
        <authorList>
            <person name="Waweru B."/>
        </authorList>
    </citation>
    <scope>NUCLEOTIDE SEQUENCE [LARGE SCALE GENOMIC DNA]</scope>
</reference>
<evidence type="ECO:0000313" key="2">
    <source>
        <dbReference type="EMBL" id="CAK7355916.1"/>
    </source>
</evidence>
<accession>A0AAV1SQG1</accession>
<keyword evidence="3" id="KW-1185">Reference proteome</keyword>
<sequence length="191" mass="21697">MATQFVCLTSLQLLKSKNRFTRTATHGERVTKLLSIDQQSSSYRHTNNGVKSENSSGTVDGEEMNMPNKVQKRKRCRRWARELPRYLGLWYASSSISYILRKARAFYNEFCCDNFFDDSLLMGHELLADPYFSFPVIPPPTIAPHHIFGRDKGLGSGYLDFDCTIYFDPGLVAFSVSSVKYLSASDGFCND</sequence>
<dbReference type="EMBL" id="CAWUPB010001197">
    <property type="protein sequence ID" value="CAK7355916.1"/>
    <property type="molecule type" value="Genomic_DNA"/>
</dbReference>
<gene>
    <name evidence="2" type="ORF">DCAF_LOCUS26179</name>
</gene>